<feature type="domain" description="PTS EIIB type-1" evidence="13">
    <location>
        <begin position="455"/>
        <end position="535"/>
    </location>
</feature>
<dbReference type="Gene3D" id="3.30.1360.60">
    <property type="entry name" value="Glucose permease domain IIB"/>
    <property type="match status" value="1"/>
</dbReference>
<evidence type="ECO:0000256" key="5">
    <source>
        <dbReference type="ARBA" id="ARBA00022679"/>
    </source>
</evidence>
<evidence type="ECO:0000256" key="1">
    <source>
        <dbReference type="ARBA" id="ARBA00004651"/>
    </source>
</evidence>
<dbReference type="Pfam" id="PF00367">
    <property type="entry name" value="PTS_EIIB"/>
    <property type="match status" value="1"/>
</dbReference>
<name>V7I0X9_9CLOT</name>
<evidence type="ECO:0000256" key="6">
    <source>
        <dbReference type="ARBA" id="ARBA00022683"/>
    </source>
</evidence>
<keyword evidence="3" id="KW-1003">Cell membrane</keyword>
<evidence type="ECO:0000256" key="3">
    <source>
        <dbReference type="ARBA" id="ARBA00022475"/>
    </source>
</evidence>
<dbReference type="InterPro" id="IPR036878">
    <property type="entry name" value="Glu_permease_IIB"/>
</dbReference>
<sequence length="535" mass="58642">MKGKNSLRGRLQTFSGAMMVPIILLVIVGFYVGIGSAFTNYILPEGNIIHTVFSMVTGIGFMIMRYLPLWFAVGIAFALSKKEKGWGALGGLFMFFALITSISKYAGAMGWNATTTSVENLIALGYTPENAMNFNSLWTTFAGIFTFDMGIFSGIISGMVAAWANNKWCEKEFPMMFSFFSGTKFVIIMLSLLAIPAAIATYYIWPVIAGGLQYLTHFITGSGLIGTFVFGTLDKLLLPFGIHHLIAFPIEYTRVGGTMMIDGVLYEGVRNIINGQAGSAAAAGYITRNFTTGRVLFQLAGLPGVGAALYFTARKENRKKVLSIVLPAVITIMMVGISEPIEYTFLFVAPALFFGVYAPLCGLAYVIAELFQISINGNALFFMIPNLLQPQKVHALPLLFLLPATFALYFFIFKTLILKFDLKTPGRAVESEEDIKLMSKKEYNDIKNGTKDAVRSLHNEIVDAFGGASNIVEVSNCATRLRVTVKDANLVVDDAYWKNSLEALGVVRNGVYFQIIYGTRVTTLATKVKDVLEIA</sequence>
<evidence type="ECO:0000256" key="10">
    <source>
        <dbReference type="ARBA" id="ARBA00023136"/>
    </source>
</evidence>
<dbReference type="GO" id="GO:0008982">
    <property type="term" value="F:protein-N(PI)-phosphohistidine-sugar phosphotransferase activity"/>
    <property type="evidence" value="ECO:0007669"/>
    <property type="project" value="InterPro"/>
</dbReference>
<dbReference type="eggNOG" id="COG1263">
    <property type="taxonomic scope" value="Bacteria"/>
</dbReference>
<evidence type="ECO:0000313" key="15">
    <source>
        <dbReference type="EMBL" id="ETA79523.1"/>
    </source>
</evidence>
<gene>
    <name evidence="15" type="ORF">T472_0216555</name>
</gene>
<dbReference type="Pfam" id="PF02378">
    <property type="entry name" value="PTS_EIIC"/>
    <property type="match status" value="1"/>
</dbReference>
<reference evidence="15 16" key="1">
    <citation type="journal article" date="2014" name="Genome Announc.">
        <title>Genome Sequence of Youngiibacter fragilis, the Type Strain of the Genus Youngiibacter.</title>
        <authorList>
            <person name="Wawrik C.B."/>
            <person name="Callaghan A.V."/>
            <person name="Stamps B.W."/>
            <person name="Wawrik B."/>
        </authorList>
    </citation>
    <scope>NUCLEOTIDE SEQUENCE [LARGE SCALE GENOMIC DNA]</scope>
    <source>
        <strain evidence="15 16">232.1</strain>
    </source>
</reference>
<keyword evidence="6" id="KW-0598">Phosphotransferase system</keyword>
<dbReference type="InterPro" id="IPR050429">
    <property type="entry name" value="PTS_Glucose_EIICBA"/>
</dbReference>
<keyword evidence="9 12" id="KW-1133">Transmembrane helix</keyword>
<dbReference type="CDD" id="cd00212">
    <property type="entry name" value="PTS_IIB_glc"/>
    <property type="match status" value="1"/>
</dbReference>
<dbReference type="GO" id="GO:0009401">
    <property type="term" value="P:phosphoenolpyruvate-dependent sugar phosphotransferase system"/>
    <property type="evidence" value="ECO:0007669"/>
    <property type="project" value="UniProtKB-KW"/>
</dbReference>
<dbReference type="PANTHER" id="PTHR30009:SF12">
    <property type="entry name" value="PHOSPHOTRANSFERASE IIC COMPONENT GLVC"/>
    <property type="match status" value="1"/>
</dbReference>
<dbReference type="InterPro" id="IPR003352">
    <property type="entry name" value="PTS_EIIC"/>
</dbReference>
<dbReference type="NCBIfam" id="TIGR00826">
    <property type="entry name" value="EIIB_glc"/>
    <property type="match status" value="1"/>
</dbReference>
<dbReference type="AlphaFoldDB" id="V7I0X9"/>
<feature type="transmembrane region" description="Helical" evidence="12">
    <location>
        <begin position="185"/>
        <end position="205"/>
    </location>
</feature>
<evidence type="ECO:0000259" key="14">
    <source>
        <dbReference type="PROSITE" id="PS51103"/>
    </source>
</evidence>
<dbReference type="GO" id="GO:0090563">
    <property type="term" value="F:protein-phosphocysteine-sugar phosphotransferase activity"/>
    <property type="evidence" value="ECO:0007669"/>
    <property type="project" value="TreeGrafter"/>
</dbReference>
<dbReference type="PANTHER" id="PTHR30009">
    <property type="entry name" value="CYTOCHROME C-TYPE SYNTHESIS PROTEIN AND PTS TRANSMEMBRANE COMPONENT"/>
    <property type="match status" value="1"/>
</dbReference>
<evidence type="ECO:0000256" key="9">
    <source>
        <dbReference type="ARBA" id="ARBA00022989"/>
    </source>
</evidence>
<feature type="transmembrane region" description="Helical" evidence="12">
    <location>
        <begin position="394"/>
        <end position="413"/>
    </location>
</feature>
<feature type="transmembrane region" description="Helical" evidence="12">
    <location>
        <begin position="321"/>
        <end position="337"/>
    </location>
</feature>
<feature type="transmembrane region" description="Helical" evidence="12">
    <location>
        <begin position="211"/>
        <end position="233"/>
    </location>
</feature>
<evidence type="ECO:0000256" key="4">
    <source>
        <dbReference type="ARBA" id="ARBA00022597"/>
    </source>
</evidence>
<feature type="active site" description="Phosphocysteine intermediate; for EIIB activity" evidence="11">
    <location>
        <position position="477"/>
    </location>
</feature>
<dbReference type="Proteomes" id="UP000017747">
    <property type="component" value="Unassembled WGS sequence"/>
</dbReference>
<keyword evidence="7 12" id="KW-0812">Transmembrane</keyword>
<dbReference type="PROSITE" id="PS51103">
    <property type="entry name" value="PTS_EIIC_TYPE_1"/>
    <property type="match status" value="1"/>
</dbReference>
<accession>V7I0X9</accession>
<dbReference type="PROSITE" id="PS51098">
    <property type="entry name" value="PTS_EIIB_TYPE_1"/>
    <property type="match status" value="1"/>
</dbReference>
<comment type="caution">
    <text evidence="15">The sequence shown here is derived from an EMBL/GenBank/DDBJ whole genome shotgun (WGS) entry which is preliminary data.</text>
</comment>
<evidence type="ECO:0000313" key="16">
    <source>
        <dbReference type="Proteomes" id="UP000017747"/>
    </source>
</evidence>
<feature type="domain" description="PTS EIIC type-1" evidence="14">
    <location>
        <begin position="5"/>
        <end position="429"/>
    </location>
</feature>
<feature type="transmembrane region" description="Helical" evidence="12">
    <location>
        <begin position="20"/>
        <end position="43"/>
    </location>
</feature>
<evidence type="ECO:0000256" key="12">
    <source>
        <dbReference type="SAM" id="Phobius"/>
    </source>
</evidence>
<dbReference type="InterPro" id="IPR001996">
    <property type="entry name" value="PTS_IIB_1"/>
</dbReference>
<dbReference type="SUPFAM" id="SSF55604">
    <property type="entry name" value="Glucose permease domain IIB"/>
    <property type="match status" value="1"/>
</dbReference>
<keyword evidence="2" id="KW-0813">Transport</keyword>
<dbReference type="RefSeq" id="WP_023388481.1">
    <property type="nucleotide sequence ID" value="NZ_AXUN02000208.1"/>
</dbReference>
<dbReference type="OrthoDB" id="9764327at2"/>
<keyword evidence="16" id="KW-1185">Reference proteome</keyword>
<comment type="subcellular location">
    <subcellularLocation>
        <location evidence="1">Cell membrane</location>
        <topology evidence="1">Multi-pass membrane protein</topology>
    </subcellularLocation>
</comment>
<dbReference type="PATRIC" id="fig|994573.3.peg.3133"/>
<evidence type="ECO:0000256" key="7">
    <source>
        <dbReference type="ARBA" id="ARBA00022692"/>
    </source>
</evidence>
<dbReference type="GO" id="GO:0005886">
    <property type="term" value="C:plasma membrane"/>
    <property type="evidence" value="ECO:0007669"/>
    <property type="project" value="UniProtKB-SubCell"/>
</dbReference>
<feature type="transmembrane region" description="Helical" evidence="12">
    <location>
        <begin position="137"/>
        <end position="164"/>
    </location>
</feature>
<organism evidence="15 16">
    <name type="scientific">Youngiibacter fragilis 232.1</name>
    <dbReference type="NCBI Taxonomy" id="994573"/>
    <lineage>
        <taxon>Bacteria</taxon>
        <taxon>Bacillati</taxon>
        <taxon>Bacillota</taxon>
        <taxon>Clostridia</taxon>
        <taxon>Eubacteriales</taxon>
        <taxon>Clostridiaceae</taxon>
        <taxon>Youngiibacter</taxon>
    </lineage>
</organism>
<protein>
    <submittedName>
        <fullName evidence="15">PTS mannose transporter subunit IIC</fullName>
    </submittedName>
</protein>
<evidence type="ECO:0000256" key="2">
    <source>
        <dbReference type="ARBA" id="ARBA00022448"/>
    </source>
</evidence>
<dbReference type="InterPro" id="IPR018113">
    <property type="entry name" value="PTrfase_EIIB_Cys"/>
</dbReference>
<keyword evidence="4" id="KW-0762">Sugar transport</keyword>
<dbReference type="eggNOG" id="COG1264">
    <property type="taxonomic scope" value="Bacteria"/>
</dbReference>
<feature type="transmembrane region" description="Helical" evidence="12">
    <location>
        <begin position="55"/>
        <end position="79"/>
    </location>
</feature>
<evidence type="ECO:0000256" key="8">
    <source>
        <dbReference type="ARBA" id="ARBA00022777"/>
    </source>
</evidence>
<keyword evidence="8" id="KW-0418">Kinase</keyword>
<dbReference type="PROSITE" id="PS01035">
    <property type="entry name" value="PTS_EIIB_TYPE_1_CYS"/>
    <property type="match status" value="1"/>
</dbReference>
<evidence type="ECO:0000256" key="11">
    <source>
        <dbReference type="PROSITE-ProRule" id="PRU00421"/>
    </source>
</evidence>
<feature type="transmembrane region" description="Helical" evidence="12">
    <location>
        <begin position="86"/>
        <end position="106"/>
    </location>
</feature>
<keyword evidence="5" id="KW-0808">Transferase</keyword>
<keyword evidence="10 12" id="KW-0472">Membrane</keyword>
<dbReference type="GO" id="GO:0016301">
    <property type="term" value="F:kinase activity"/>
    <property type="evidence" value="ECO:0007669"/>
    <property type="project" value="UniProtKB-KW"/>
</dbReference>
<proteinExistence type="predicted"/>
<dbReference type="STRING" id="994573.T472_0216555"/>
<dbReference type="InterPro" id="IPR013013">
    <property type="entry name" value="PTS_EIIC_1"/>
</dbReference>
<dbReference type="EMBL" id="AXUN02000208">
    <property type="protein sequence ID" value="ETA79523.1"/>
    <property type="molecule type" value="Genomic_DNA"/>
</dbReference>
<evidence type="ECO:0000259" key="13">
    <source>
        <dbReference type="PROSITE" id="PS51098"/>
    </source>
</evidence>